<proteinExistence type="predicted"/>
<evidence type="ECO:0000313" key="2">
    <source>
        <dbReference type="Proteomes" id="UP000007842"/>
    </source>
</evidence>
<accession>G8WWV3</accession>
<dbReference type="EMBL" id="CP003219">
    <property type="protein sequence ID" value="AEW95467.1"/>
    <property type="molecule type" value="Genomic_DNA"/>
</dbReference>
<reference evidence="2" key="1">
    <citation type="submission" date="2011-12" db="EMBL/GenBank/DDBJ databases">
        <title>Complete genome sequence of Streptomyces cattleya strain DSM 46488.</title>
        <authorList>
            <person name="Ou H.-Y."/>
            <person name="Li P."/>
            <person name="Zhao C."/>
            <person name="O'Hagan D."/>
            <person name="Deng Z."/>
        </authorList>
    </citation>
    <scope>NUCLEOTIDE SEQUENCE [LARGE SCALE GENOMIC DNA]</scope>
    <source>
        <strain evidence="2">ATCC 35852 / DSM 46488 / JCM 4925 / NBRC 14057 / NRRL 8057</strain>
    </source>
</reference>
<dbReference type="Proteomes" id="UP000007842">
    <property type="component" value="Chromosome"/>
</dbReference>
<dbReference type="eggNOG" id="ENOG5031K4D">
    <property type="taxonomic scope" value="Bacteria"/>
</dbReference>
<evidence type="ECO:0000313" key="1">
    <source>
        <dbReference type="EMBL" id="AEW95467.1"/>
    </source>
</evidence>
<organism evidence="1 2">
    <name type="scientific">Streptantibioticus cattleyicolor (strain ATCC 35852 / DSM 46488 / JCM 4925 / NBRC 14057 / NRRL 8057)</name>
    <name type="common">Streptomyces cattleya</name>
    <dbReference type="NCBI Taxonomy" id="1003195"/>
    <lineage>
        <taxon>Bacteria</taxon>
        <taxon>Bacillati</taxon>
        <taxon>Actinomycetota</taxon>
        <taxon>Actinomycetes</taxon>
        <taxon>Kitasatosporales</taxon>
        <taxon>Streptomycetaceae</taxon>
        <taxon>Streptantibioticus</taxon>
    </lineage>
</organism>
<dbReference type="PATRIC" id="fig|1003195.29.peg.3093"/>
<name>G8WWV3_STREN</name>
<gene>
    <name evidence="1" type="ordered locus">SCATT_30960</name>
</gene>
<keyword evidence="2" id="KW-1185">Reference proteome</keyword>
<protein>
    <submittedName>
        <fullName evidence="1">Uncharacterized protein</fullName>
    </submittedName>
</protein>
<dbReference type="HOGENOM" id="CLU_2756010_0_0_11"/>
<sequence>MGEWGVALIAAGSALAGSLITGWFTGRAGSSQAAAARHAGDRQADALLDTVRATLGEQRTIRLLDLRRQT</sequence>
<dbReference type="KEGG" id="scy:SCATT_30960"/>
<dbReference type="AlphaFoldDB" id="G8WWV3"/>